<proteinExistence type="inferred from homology"/>
<organism evidence="8 9">
    <name type="scientific">Araneus ventricosus</name>
    <name type="common">Orbweaver spider</name>
    <name type="synonym">Epeira ventricosa</name>
    <dbReference type="NCBI Taxonomy" id="182803"/>
    <lineage>
        <taxon>Eukaryota</taxon>
        <taxon>Metazoa</taxon>
        <taxon>Ecdysozoa</taxon>
        <taxon>Arthropoda</taxon>
        <taxon>Chelicerata</taxon>
        <taxon>Arachnida</taxon>
        <taxon>Araneae</taxon>
        <taxon>Araneomorphae</taxon>
        <taxon>Entelegynae</taxon>
        <taxon>Araneoidea</taxon>
        <taxon>Araneidae</taxon>
        <taxon>Araneus</taxon>
    </lineage>
</organism>
<dbReference type="OrthoDB" id="10268103at2759"/>
<evidence type="ECO:0000256" key="4">
    <source>
        <dbReference type="ARBA" id="ARBA00022679"/>
    </source>
</evidence>
<dbReference type="GO" id="GO:0005739">
    <property type="term" value="C:mitochondrion"/>
    <property type="evidence" value="ECO:0007669"/>
    <property type="project" value="TreeGrafter"/>
</dbReference>
<dbReference type="SUPFAM" id="SSF50486">
    <property type="entry name" value="FMT C-terminal domain-like"/>
    <property type="match status" value="1"/>
</dbReference>
<dbReference type="GO" id="GO:0004479">
    <property type="term" value="F:methionyl-tRNA formyltransferase activity"/>
    <property type="evidence" value="ECO:0007669"/>
    <property type="project" value="UniProtKB-EC"/>
</dbReference>
<dbReference type="Pfam" id="PF02911">
    <property type="entry name" value="Formyl_trans_C"/>
    <property type="match status" value="1"/>
</dbReference>
<dbReference type="EMBL" id="BGPR01004124">
    <property type="protein sequence ID" value="GBM96195.1"/>
    <property type="molecule type" value="Genomic_DNA"/>
</dbReference>
<evidence type="ECO:0000313" key="9">
    <source>
        <dbReference type="Proteomes" id="UP000499080"/>
    </source>
</evidence>
<reference evidence="8 9" key="1">
    <citation type="journal article" date="2019" name="Sci. Rep.">
        <title>Orb-weaving spider Araneus ventricosus genome elucidates the spidroin gene catalogue.</title>
        <authorList>
            <person name="Kono N."/>
            <person name="Nakamura H."/>
            <person name="Ohtoshi R."/>
            <person name="Moran D.A.P."/>
            <person name="Shinohara A."/>
            <person name="Yoshida Y."/>
            <person name="Fujiwara M."/>
            <person name="Mori M."/>
            <person name="Tomita M."/>
            <person name="Arakawa K."/>
        </authorList>
    </citation>
    <scope>NUCLEOTIDE SEQUENCE [LARGE SCALE GENOMIC DNA]</scope>
</reference>
<evidence type="ECO:0000259" key="6">
    <source>
        <dbReference type="Pfam" id="PF00551"/>
    </source>
</evidence>
<dbReference type="Proteomes" id="UP000499080">
    <property type="component" value="Unassembled WGS sequence"/>
</dbReference>
<dbReference type="NCBIfam" id="TIGR00460">
    <property type="entry name" value="fmt"/>
    <property type="match status" value="1"/>
</dbReference>
<evidence type="ECO:0000313" key="8">
    <source>
        <dbReference type="EMBL" id="GBM96195.1"/>
    </source>
</evidence>
<dbReference type="SUPFAM" id="SSF53328">
    <property type="entry name" value="Formyltransferase"/>
    <property type="match status" value="1"/>
</dbReference>
<dbReference type="InterPro" id="IPR041711">
    <property type="entry name" value="Met-tRNA-FMT_N"/>
</dbReference>
<dbReference type="CDD" id="cd08646">
    <property type="entry name" value="FMT_core_Met-tRNA-FMT_N"/>
    <property type="match status" value="1"/>
</dbReference>
<keyword evidence="5" id="KW-0648">Protein biosynthesis</keyword>
<accession>A0A4Y2K2X3</accession>
<evidence type="ECO:0000259" key="7">
    <source>
        <dbReference type="Pfam" id="PF02911"/>
    </source>
</evidence>
<comment type="caution">
    <text evidence="8">The sequence shown here is derived from an EMBL/GenBank/DDBJ whole genome shotgun (WGS) entry which is preliminary data.</text>
</comment>
<gene>
    <name evidence="8" type="primary">MTFMT</name>
    <name evidence="8" type="ORF">AVEN_172136_1</name>
</gene>
<dbReference type="EC" id="2.1.2.9" evidence="2"/>
<comment type="similarity">
    <text evidence="1">Belongs to the Fmt family.</text>
</comment>
<evidence type="ECO:0000256" key="5">
    <source>
        <dbReference type="ARBA" id="ARBA00022917"/>
    </source>
</evidence>
<keyword evidence="4 8" id="KW-0808">Transferase</keyword>
<sequence length="299" mass="33913">MSSACDRIVDSVDVVCIKSDCPVRQYATQKNMTVYTWPYILPSNTYDVGIVVSFGHMIPSESIFACKYGIINAHPSLLPRWRGAAPIIHTILNGDVETGVTITQVSPNKFDVGNILLQDKYKIPAGCSAKTLTRELSKIAANLIMKTLEDLPHYIENSNPQSKEGATLARKIKPHQGNIAWEKESSLYIYRKYKAFDGFFDIYTFWEDKKIVLLEFVEPEEVENANIQSLIKFPASPGLCYFHKKRKILFVKCQDGWCGILSVKVPKRGKISAQDFYNGFISREEPNHSYFHSNDDKTI</sequence>
<dbReference type="AlphaFoldDB" id="A0A4Y2K2X3"/>
<evidence type="ECO:0000256" key="3">
    <source>
        <dbReference type="ARBA" id="ARBA00014185"/>
    </source>
</evidence>
<feature type="domain" description="Formyl transferase N-terminal" evidence="6">
    <location>
        <begin position="46"/>
        <end position="147"/>
    </location>
</feature>
<evidence type="ECO:0000256" key="2">
    <source>
        <dbReference type="ARBA" id="ARBA00012261"/>
    </source>
</evidence>
<feature type="domain" description="Formyl transferase C-terminal" evidence="7">
    <location>
        <begin position="171"/>
        <end position="280"/>
    </location>
</feature>
<name>A0A4Y2K2X3_ARAVE</name>
<evidence type="ECO:0000256" key="1">
    <source>
        <dbReference type="ARBA" id="ARBA00010699"/>
    </source>
</evidence>
<dbReference type="InterPro" id="IPR005793">
    <property type="entry name" value="Formyl_trans_C"/>
</dbReference>
<keyword evidence="9" id="KW-1185">Reference proteome</keyword>
<dbReference type="Pfam" id="PF00551">
    <property type="entry name" value="Formyl_trans_N"/>
    <property type="match status" value="1"/>
</dbReference>
<dbReference type="PANTHER" id="PTHR11138">
    <property type="entry name" value="METHIONYL-TRNA FORMYLTRANSFERASE"/>
    <property type="match status" value="1"/>
</dbReference>
<dbReference type="InterPro" id="IPR002376">
    <property type="entry name" value="Formyl_transf_N"/>
</dbReference>
<protein>
    <recommendedName>
        <fullName evidence="3">Methionyl-tRNA formyltransferase, mitochondrial</fullName>
        <ecNumber evidence="2">2.1.2.9</ecNumber>
    </recommendedName>
</protein>
<dbReference type="InterPro" id="IPR005794">
    <property type="entry name" value="Fmt"/>
</dbReference>
<feature type="non-terminal residue" evidence="8">
    <location>
        <position position="1"/>
    </location>
</feature>
<dbReference type="InterPro" id="IPR036477">
    <property type="entry name" value="Formyl_transf_N_sf"/>
</dbReference>
<dbReference type="InterPro" id="IPR011034">
    <property type="entry name" value="Formyl_transferase-like_C_sf"/>
</dbReference>
<dbReference type="PANTHER" id="PTHR11138:SF5">
    <property type="entry name" value="METHIONYL-TRNA FORMYLTRANSFERASE, MITOCHONDRIAL"/>
    <property type="match status" value="1"/>
</dbReference>
<dbReference type="Gene3D" id="3.40.50.12230">
    <property type="match status" value="1"/>
</dbReference>